<comment type="caution">
    <text evidence="2">The sequence shown here is derived from an EMBL/GenBank/DDBJ whole genome shotgun (WGS) entry which is preliminary data.</text>
</comment>
<dbReference type="GO" id="GO:0005829">
    <property type="term" value="C:cytosol"/>
    <property type="evidence" value="ECO:0007669"/>
    <property type="project" value="TreeGrafter"/>
</dbReference>
<dbReference type="SMART" id="SM00213">
    <property type="entry name" value="UBQ"/>
    <property type="match status" value="1"/>
</dbReference>
<keyword evidence="3" id="KW-1185">Reference proteome</keyword>
<dbReference type="PROSITE" id="PS50053">
    <property type="entry name" value="UBIQUITIN_2"/>
    <property type="match status" value="1"/>
</dbReference>
<feature type="non-terminal residue" evidence="2">
    <location>
        <position position="1"/>
    </location>
</feature>
<evidence type="ECO:0000313" key="2">
    <source>
        <dbReference type="EMBL" id="GFH19648.1"/>
    </source>
</evidence>
<dbReference type="Proteomes" id="UP000485058">
    <property type="component" value="Unassembled WGS sequence"/>
</dbReference>
<protein>
    <submittedName>
        <fullName evidence="2">Ubiquitin-like domain-containing protein</fullName>
    </submittedName>
</protein>
<dbReference type="InterPro" id="IPR015496">
    <property type="entry name" value="Ubiquilin"/>
</dbReference>
<accession>A0A699ZMB4</accession>
<proteinExistence type="predicted"/>
<dbReference type="InterPro" id="IPR000626">
    <property type="entry name" value="Ubiquitin-like_dom"/>
</dbReference>
<reference evidence="2 3" key="1">
    <citation type="submission" date="2020-02" db="EMBL/GenBank/DDBJ databases">
        <title>Draft genome sequence of Haematococcus lacustris strain NIES-144.</title>
        <authorList>
            <person name="Morimoto D."/>
            <person name="Nakagawa S."/>
            <person name="Yoshida T."/>
            <person name="Sawayama S."/>
        </authorList>
    </citation>
    <scope>NUCLEOTIDE SEQUENCE [LARGE SCALE GENOMIC DNA]</scope>
    <source>
        <strain evidence="2 3">NIES-144</strain>
    </source>
</reference>
<dbReference type="InterPro" id="IPR019956">
    <property type="entry name" value="Ubiquitin_dom"/>
</dbReference>
<dbReference type="EMBL" id="BLLF01001496">
    <property type="protein sequence ID" value="GFH19648.1"/>
    <property type="molecule type" value="Genomic_DNA"/>
</dbReference>
<dbReference type="Pfam" id="PF00240">
    <property type="entry name" value="ubiquitin"/>
    <property type="match status" value="1"/>
</dbReference>
<organism evidence="2 3">
    <name type="scientific">Haematococcus lacustris</name>
    <name type="common">Green alga</name>
    <name type="synonym">Haematococcus pluvialis</name>
    <dbReference type="NCBI Taxonomy" id="44745"/>
    <lineage>
        <taxon>Eukaryota</taxon>
        <taxon>Viridiplantae</taxon>
        <taxon>Chlorophyta</taxon>
        <taxon>core chlorophytes</taxon>
        <taxon>Chlorophyceae</taxon>
        <taxon>CS clade</taxon>
        <taxon>Chlamydomonadales</taxon>
        <taxon>Haematococcaceae</taxon>
        <taxon>Haematococcus</taxon>
    </lineage>
</organism>
<evidence type="ECO:0000259" key="1">
    <source>
        <dbReference type="PROSITE" id="PS50053"/>
    </source>
</evidence>
<dbReference type="Gene3D" id="3.10.20.90">
    <property type="entry name" value="Phosphatidylinositol 3-kinase Catalytic Subunit, Chain A, domain 1"/>
    <property type="match status" value="1"/>
</dbReference>
<dbReference type="PANTHER" id="PTHR10677:SF3">
    <property type="entry name" value="FI07626P-RELATED"/>
    <property type="match status" value="1"/>
</dbReference>
<dbReference type="PRINTS" id="PR00348">
    <property type="entry name" value="UBIQUITIN"/>
</dbReference>
<name>A0A699ZMB4_HAELA</name>
<dbReference type="SUPFAM" id="SSF54236">
    <property type="entry name" value="Ubiquitin-like"/>
    <property type="match status" value="1"/>
</dbReference>
<dbReference type="InterPro" id="IPR029071">
    <property type="entry name" value="Ubiquitin-like_domsf"/>
</dbReference>
<dbReference type="GO" id="GO:0031593">
    <property type="term" value="F:polyubiquitin modification-dependent protein binding"/>
    <property type="evidence" value="ECO:0007669"/>
    <property type="project" value="TreeGrafter"/>
</dbReference>
<dbReference type="PANTHER" id="PTHR10677">
    <property type="entry name" value="UBIQUILIN"/>
    <property type="match status" value="1"/>
</dbReference>
<dbReference type="AlphaFoldDB" id="A0A699ZMB4"/>
<evidence type="ECO:0000313" key="3">
    <source>
        <dbReference type="Proteomes" id="UP000485058"/>
    </source>
</evidence>
<feature type="domain" description="Ubiquitin-like" evidence="1">
    <location>
        <begin position="1"/>
        <end position="79"/>
    </location>
</feature>
<sequence length="84" mass="9235">MRINIRTMVAELGTLTGIDVEPETTVVELKAILETRAGVPPARQRLIFRGHACNDRQTMRQIGIGDGDAMHLVIRPEDAPASQD</sequence>
<gene>
    <name evidence="2" type="ORF">HaLaN_16623</name>
</gene>
<feature type="non-terminal residue" evidence="2">
    <location>
        <position position="84"/>
    </location>
</feature>
<dbReference type="GO" id="GO:0006511">
    <property type="term" value="P:ubiquitin-dependent protein catabolic process"/>
    <property type="evidence" value="ECO:0007669"/>
    <property type="project" value="TreeGrafter"/>
</dbReference>